<gene>
    <name evidence="2" type="ORF">FDP41_012723</name>
</gene>
<organism evidence="2 3">
    <name type="scientific">Naegleria fowleri</name>
    <name type="common">Brain eating amoeba</name>
    <dbReference type="NCBI Taxonomy" id="5763"/>
    <lineage>
        <taxon>Eukaryota</taxon>
        <taxon>Discoba</taxon>
        <taxon>Heterolobosea</taxon>
        <taxon>Tetramitia</taxon>
        <taxon>Eutetramitia</taxon>
        <taxon>Vahlkampfiidae</taxon>
        <taxon>Naegleria</taxon>
    </lineage>
</organism>
<dbReference type="AlphaFoldDB" id="A0A6A5C636"/>
<feature type="domain" description="BTB" evidence="1">
    <location>
        <begin position="581"/>
        <end position="667"/>
    </location>
</feature>
<dbReference type="EMBL" id="VFQX01000016">
    <property type="protein sequence ID" value="KAF0980935.1"/>
    <property type="molecule type" value="Genomic_DNA"/>
</dbReference>
<protein>
    <recommendedName>
        <fullName evidence="1">BTB domain-containing protein</fullName>
    </recommendedName>
</protein>
<dbReference type="VEuPathDB" id="AmoebaDB:NfTy_037240"/>
<dbReference type="InterPro" id="IPR000210">
    <property type="entry name" value="BTB/POZ_dom"/>
</dbReference>
<dbReference type="PROSITE" id="PS50097">
    <property type="entry name" value="BTB"/>
    <property type="match status" value="1"/>
</dbReference>
<comment type="caution">
    <text evidence="2">The sequence shown here is derived from an EMBL/GenBank/DDBJ whole genome shotgun (WGS) entry which is preliminary data.</text>
</comment>
<dbReference type="InterPro" id="IPR011333">
    <property type="entry name" value="SKP1/BTB/POZ_sf"/>
</dbReference>
<dbReference type="PANTHER" id="PTHR24413">
    <property type="entry name" value="SPECKLE-TYPE POZ PROTEIN"/>
    <property type="match status" value="1"/>
</dbReference>
<proteinExistence type="predicted"/>
<dbReference type="RefSeq" id="XP_044565648.1">
    <property type="nucleotide sequence ID" value="XM_044703274.1"/>
</dbReference>
<reference evidence="2 3" key="1">
    <citation type="journal article" date="2019" name="Sci. Rep.">
        <title>Nanopore sequencing improves the draft genome of the human pathogenic amoeba Naegleria fowleri.</title>
        <authorList>
            <person name="Liechti N."/>
            <person name="Schurch N."/>
            <person name="Bruggmann R."/>
            <person name="Wittwer M."/>
        </authorList>
    </citation>
    <scope>NUCLEOTIDE SEQUENCE [LARGE SCALE GENOMIC DNA]</scope>
    <source>
        <strain evidence="2 3">ATCC 30894</strain>
    </source>
</reference>
<dbReference type="Gene3D" id="3.30.710.10">
    <property type="entry name" value="Potassium Channel Kv1.1, Chain A"/>
    <property type="match status" value="1"/>
</dbReference>
<evidence type="ECO:0000313" key="2">
    <source>
        <dbReference type="EMBL" id="KAF0980935.1"/>
    </source>
</evidence>
<keyword evidence="3" id="KW-1185">Reference proteome</keyword>
<dbReference type="Pfam" id="PF00651">
    <property type="entry name" value="BTB"/>
    <property type="match status" value="1"/>
</dbReference>
<accession>A0A6A5C636</accession>
<dbReference type="OMA" id="FFVKWNF"/>
<dbReference type="Proteomes" id="UP000444721">
    <property type="component" value="Unassembled WGS sequence"/>
</dbReference>
<evidence type="ECO:0000313" key="3">
    <source>
        <dbReference type="Proteomes" id="UP000444721"/>
    </source>
</evidence>
<dbReference type="OrthoDB" id="45365at2759"/>
<dbReference type="VEuPathDB" id="AmoebaDB:NF0038520"/>
<name>A0A6A5C636_NAEFO</name>
<dbReference type="SUPFAM" id="SSF54695">
    <property type="entry name" value="POZ domain"/>
    <property type="match status" value="1"/>
</dbReference>
<dbReference type="VEuPathDB" id="AmoebaDB:FDP41_012723"/>
<sequence>MIKEILSKVAGIVKRGQQPIIQDNHDDANGKGSSSSIVVVLNHHHDPPKTTKEFQPYPLNVPASSPLTDMEYKCQILSQLKEDIQTLNKNDLSLEHHFEMFDHLRELLHRISNRIFMKPAKNEMYLCGGLKTLCLLFNQLAVYMFRGTKNEHNSKMWKLFEEILSECSFILYKMAEHAKARKVMLLSGILYSIWGVIQQLCAISAAENNAENALLSENKKFYKLKMNYNAAVESSIVHMDDVMELLSSGMSLSADFAELLKSANRSLFGDSNETEVSQRAEEVDNFGLQCCDVFIGTFDLPLETWTQETFNEFVRTNTNPQYFIRMNDFDINLHGIILQTRTKDFLEKFFVKWNFENSHGDSNADQKSNQVFGFYILKKDQNISRFSLLKFIQVVYTDSLVISSKDIDILRKEFDAATKEEHKKEDDSTIRIFSVDSMLKEQGLLLLLDSLKNESTKEAILHSLNMGYSNHHAERNQDEESLFDEFDEQLVKQEWEIISKTRRDRHEEELLFSRKDAIKRNAIQTGGLEQDMTELFISITEEDESSASDVVIQTECNELGAIDLEILSSDAYHTKYLKFVKKVLLPTRQRGGVFAHRCILAARSEYMRKVFKYECTPKCLSIVEGVESNIENVIDCSVKTIEIPNFSYSTLFLVLQFIYCGQNVLKTLANVSLTTSTDDVSDIYRKKLTNQPLIPETFIECLIASDLFLLYGLKKFAEQQIIQQLNETSNQPQDKEFLVNLYNISQLYNSDPLKEKCEQLLN</sequence>
<dbReference type="GeneID" id="68119938"/>
<evidence type="ECO:0000259" key="1">
    <source>
        <dbReference type="PROSITE" id="PS50097"/>
    </source>
</evidence>